<keyword evidence="1" id="KW-1133">Transmembrane helix</keyword>
<keyword evidence="3" id="KW-1185">Reference proteome</keyword>
<feature type="transmembrane region" description="Helical" evidence="1">
    <location>
        <begin position="12"/>
        <end position="29"/>
    </location>
</feature>
<feature type="transmembrane region" description="Helical" evidence="1">
    <location>
        <begin position="55"/>
        <end position="76"/>
    </location>
</feature>
<proteinExistence type="predicted"/>
<evidence type="ECO:0000313" key="3">
    <source>
        <dbReference type="Proteomes" id="UP000320333"/>
    </source>
</evidence>
<accession>A0A507F7R8</accession>
<dbReference type="STRING" id="246404.A0A507F7R8"/>
<gene>
    <name evidence="2" type="ORF">CcCBS67573_g06068</name>
</gene>
<organism evidence="2 3">
    <name type="scientific">Chytriomyces confervae</name>
    <dbReference type="NCBI Taxonomy" id="246404"/>
    <lineage>
        <taxon>Eukaryota</taxon>
        <taxon>Fungi</taxon>
        <taxon>Fungi incertae sedis</taxon>
        <taxon>Chytridiomycota</taxon>
        <taxon>Chytridiomycota incertae sedis</taxon>
        <taxon>Chytridiomycetes</taxon>
        <taxon>Chytridiales</taxon>
        <taxon>Chytriomycetaceae</taxon>
        <taxon>Chytriomyces</taxon>
    </lineage>
</organism>
<evidence type="ECO:0000256" key="1">
    <source>
        <dbReference type="SAM" id="Phobius"/>
    </source>
</evidence>
<keyword evidence="1" id="KW-0812">Transmembrane</keyword>
<dbReference type="OrthoDB" id="1294322at2759"/>
<dbReference type="Proteomes" id="UP000320333">
    <property type="component" value="Unassembled WGS sequence"/>
</dbReference>
<protein>
    <submittedName>
        <fullName evidence="2">Uncharacterized protein</fullName>
    </submittedName>
</protein>
<keyword evidence="1" id="KW-0472">Membrane</keyword>
<dbReference type="EMBL" id="QEAP01000241">
    <property type="protein sequence ID" value="TPX71680.1"/>
    <property type="molecule type" value="Genomic_DNA"/>
</dbReference>
<name>A0A507F7R8_9FUNG</name>
<dbReference type="AlphaFoldDB" id="A0A507F7R8"/>
<comment type="caution">
    <text evidence="2">The sequence shown here is derived from an EMBL/GenBank/DDBJ whole genome shotgun (WGS) entry which is preliminary data.</text>
</comment>
<sequence>MCAASTKRRYWLGCAESFLFVIVLPRQYFQQLLKASKCRTLDCLWIPLYLLTEPITTGSVLCAGAVASVAVGLVLGQLPTAFMTSKPPSKLRTAAIQCNIHIIKAATIKAADVRRAYMTQIIDPKLKFPLVHRVGPSSKRHAKTFVAARPTTL</sequence>
<evidence type="ECO:0000313" key="2">
    <source>
        <dbReference type="EMBL" id="TPX71680.1"/>
    </source>
</evidence>
<reference evidence="2 3" key="1">
    <citation type="journal article" date="2019" name="Sci. Rep.">
        <title>Comparative genomics of chytrid fungi reveal insights into the obligate biotrophic and pathogenic lifestyle of Synchytrium endobioticum.</title>
        <authorList>
            <person name="van de Vossenberg B.T.L.H."/>
            <person name="Warris S."/>
            <person name="Nguyen H.D.T."/>
            <person name="van Gent-Pelzer M.P.E."/>
            <person name="Joly D.L."/>
            <person name="van de Geest H.C."/>
            <person name="Bonants P.J.M."/>
            <person name="Smith D.S."/>
            <person name="Levesque C.A."/>
            <person name="van der Lee T.A.J."/>
        </authorList>
    </citation>
    <scope>NUCLEOTIDE SEQUENCE [LARGE SCALE GENOMIC DNA]</scope>
    <source>
        <strain evidence="2 3">CBS 675.73</strain>
    </source>
</reference>